<proteinExistence type="inferred from homology"/>
<evidence type="ECO:0000256" key="3">
    <source>
        <dbReference type="RuleBase" id="RU000535"/>
    </source>
</evidence>
<comment type="subunit">
    <text evidence="3">Heptamer of 7 subunits arranged in a ring.</text>
</comment>
<comment type="caution">
    <text evidence="4">The sequence shown here is derived from an EMBL/GenBank/DDBJ whole genome shotgun (WGS) entry which is preliminary data.</text>
</comment>
<dbReference type="SUPFAM" id="SSF50129">
    <property type="entry name" value="GroES-like"/>
    <property type="match status" value="1"/>
</dbReference>
<gene>
    <name evidence="4" type="ORF">HMPREF0428_00811</name>
</gene>
<dbReference type="GO" id="GO:0046872">
    <property type="term" value="F:metal ion binding"/>
    <property type="evidence" value="ECO:0007669"/>
    <property type="project" value="TreeGrafter"/>
</dbReference>
<dbReference type="GO" id="GO:0005524">
    <property type="term" value="F:ATP binding"/>
    <property type="evidence" value="ECO:0007669"/>
    <property type="project" value="InterPro"/>
</dbReference>
<organism evidence="4 5">
    <name type="scientific">Gemella haemolysans M341</name>
    <dbReference type="NCBI Taxonomy" id="562981"/>
    <lineage>
        <taxon>Bacteria</taxon>
        <taxon>Bacillati</taxon>
        <taxon>Bacillota</taxon>
        <taxon>Bacilli</taxon>
        <taxon>Bacillales</taxon>
        <taxon>Gemellaceae</taxon>
        <taxon>Gemella</taxon>
    </lineage>
</organism>
<accession>A0AA87BB81</accession>
<dbReference type="RefSeq" id="WP_003146884.1">
    <property type="nucleotide sequence ID" value="NZ_GL883583.1"/>
</dbReference>
<dbReference type="PANTHER" id="PTHR10772">
    <property type="entry name" value="10 KDA HEAT SHOCK PROTEIN"/>
    <property type="match status" value="1"/>
</dbReference>
<sequence>MIKPLFDNVLLKKVEEEKATTSGIVLASKEETSNIAVVVALGESCLLSKDNEGELTAGSKVVFSDNYKKVNFKNEEYFLVNEEEVLAVIED</sequence>
<dbReference type="InterPro" id="IPR020818">
    <property type="entry name" value="Chaperonin_GroES"/>
</dbReference>
<dbReference type="Gene3D" id="2.30.33.40">
    <property type="entry name" value="GroES chaperonin"/>
    <property type="match status" value="1"/>
</dbReference>
<protein>
    <recommendedName>
        <fullName evidence="3">10 kDa chaperonin</fullName>
    </recommendedName>
</protein>
<dbReference type="PANTHER" id="PTHR10772:SF58">
    <property type="entry name" value="CO-CHAPERONIN GROES"/>
    <property type="match status" value="1"/>
</dbReference>
<evidence type="ECO:0000313" key="4">
    <source>
        <dbReference type="EMBL" id="EGF88804.1"/>
    </source>
</evidence>
<evidence type="ECO:0000256" key="1">
    <source>
        <dbReference type="ARBA" id="ARBA00006975"/>
    </source>
</evidence>
<comment type="similarity">
    <text evidence="1 3">Belongs to the GroES chaperonin family.</text>
</comment>
<comment type="function">
    <text evidence="3">Together with the chaperonin GroEL, plays an essential role in assisting protein folding. The GroEL-GroES system forms a nano-cage that allows encapsulation of the non-native substrate proteins and provides a physical environment optimized to promote and accelerate protein folding. GroES binds to the apical surface of the GroEL ring, thereby capping the opening of the GroEL channel.</text>
</comment>
<evidence type="ECO:0000313" key="5">
    <source>
        <dbReference type="Proteomes" id="UP000004773"/>
    </source>
</evidence>
<dbReference type="GO" id="GO:0051082">
    <property type="term" value="F:unfolded protein binding"/>
    <property type="evidence" value="ECO:0007669"/>
    <property type="project" value="TreeGrafter"/>
</dbReference>
<keyword evidence="2 3" id="KW-0143">Chaperone</keyword>
<dbReference type="SMART" id="SM00883">
    <property type="entry name" value="Cpn10"/>
    <property type="match status" value="1"/>
</dbReference>
<dbReference type="CDD" id="cd00320">
    <property type="entry name" value="cpn10"/>
    <property type="match status" value="1"/>
</dbReference>
<dbReference type="GO" id="GO:0044183">
    <property type="term" value="F:protein folding chaperone"/>
    <property type="evidence" value="ECO:0007669"/>
    <property type="project" value="InterPro"/>
</dbReference>
<dbReference type="Proteomes" id="UP000004773">
    <property type="component" value="Unassembled WGS sequence"/>
</dbReference>
<dbReference type="InterPro" id="IPR037124">
    <property type="entry name" value="Chaperonin_GroES_sf"/>
</dbReference>
<dbReference type="EMBL" id="ACRO01000010">
    <property type="protein sequence ID" value="EGF88804.1"/>
    <property type="molecule type" value="Genomic_DNA"/>
</dbReference>
<dbReference type="GO" id="GO:0051087">
    <property type="term" value="F:protein-folding chaperone binding"/>
    <property type="evidence" value="ECO:0007669"/>
    <property type="project" value="TreeGrafter"/>
</dbReference>
<dbReference type="PRINTS" id="PR00297">
    <property type="entry name" value="CHAPERONIN10"/>
</dbReference>
<evidence type="ECO:0000256" key="2">
    <source>
        <dbReference type="ARBA" id="ARBA00023186"/>
    </source>
</evidence>
<reference evidence="4 5" key="1">
    <citation type="submission" date="2011-03" db="EMBL/GenBank/DDBJ databases">
        <title>The Genome Sequence of Gemella haemolysans M341.</title>
        <authorList>
            <consortium name="The Broad Institute Genome Sequencing Platform"/>
            <consortium name="The Broad Institute Genome Sequencing Center for Infectious Disease"/>
            <person name="Earl A."/>
            <person name="Ward D."/>
            <person name="Feldgarden M."/>
            <person name="Gevers D."/>
            <person name="Sibley C.D."/>
            <person name="Field T.R."/>
            <person name="Grinwis M."/>
            <person name="Eshaghurshan C.S."/>
            <person name="Surette M.G."/>
            <person name="Young S.K."/>
            <person name="Zeng Q."/>
            <person name="Gargeya S."/>
            <person name="Fitzgerald M."/>
            <person name="Haas B."/>
            <person name="Abouelleil A."/>
            <person name="Alvarado L."/>
            <person name="Arachchi H.M."/>
            <person name="Berlin A."/>
            <person name="Brown A."/>
            <person name="Chapman S.B."/>
            <person name="Chen Z."/>
            <person name="Dunbar C."/>
            <person name="Freedman E."/>
            <person name="Gearin G."/>
            <person name="Gellesch M."/>
            <person name="Goldberg J."/>
            <person name="Griggs A."/>
            <person name="Gujja S."/>
            <person name="Heilman E.R."/>
            <person name="Heiman D."/>
            <person name="Howarth C."/>
            <person name="Larson L."/>
            <person name="Lui A."/>
            <person name="MacDonald P.J.P."/>
            <person name="Mehta T."/>
            <person name="Montmayeur A."/>
            <person name="Murphy C."/>
            <person name="Neiman D."/>
            <person name="Pearson M."/>
            <person name="Priest M."/>
            <person name="Roberts A."/>
            <person name="Saif S."/>
            <person name="Shea T."/>
            <person name="Shenoy N."/>
            <person name="Sisk P."/>
            <person name="Stolte C."/>
            <person name="Sykes S."/>
            <person name="White J."/>
            <person name="Yandava C."/>
            <person name="Wortman J."/>
            <person name="Nusbaum C."/>
            <person name="Birren B."/>
        </authorList>
    </citation>
    <scope>NUCLEOTIDE SEQUENCE [LARGE SCALE GENOMIC DNA]</scope>
    <source>
        <strain evidence="4 5">M341</strain>
    </source>
</reference>
<name>A0AA87BB81_9BACL</name>
<dbReference type="AlphaFoldDB" id="A0AA87BB81"/>
<dbReference type="InterPro" id="IPR011032">
    <property type="entry name" value="GroES-like_sf"/>
</dbReference>
<dbReference type="Pfam" id="PF00166">
    <property type="entry name" value="Cpn10"/>
    <property type="match status" value="1"/>
</dbReference>